<feature type="compositionally biased region" description="Polar residues" evidence="1">
    <location>
        <begin position="1"/>
        <end position="10"/>
    </location>
</feature>
<dbReference type="Proteomes" id="UP000250043">
    <property type="component" value="Unassembled WGS sequence"/>
</dbReference>
<feature type="region of interest" description="Disordered" evidence="1">
    <location>
        <begin position="445"/>
        <end position="487"/>
    </location>
</feature>
<sequence>MFSQVLSRSFAQEKGASAGGPPKADATPDLPSADPGPAPDALSVTSDSAPLRTDDPQTGEKKPASNGRKRFSWLTIVYTTVAIEKVPKPALPSLKERNGAQDADVPKQKKSGPLAARSRSDKKAMRSALLVRELIVGPSSNAAADTKARNSNAYGPKLATLKTQLMNPKYANKVIAQLRMLASSDSVVAVPAGGPGEATSGLPKGPIHAVCLQYTDAEVHERHFTRLSSTTPAGQTTTTEAGETTARVSVERGVSAQATAAREVVSITTASFAEVQAIFEELHVVSLITAPDLGLGQPADEEGLLSGALPTAKTVIEGIEQVTPQLMALGYATGKAILPDHAGVYPPTDRMSVLTYWWGFELVLPESSLDYLDQNVPSVAHAIINFLTALSMVEGGVREILPFVRYISQYIDSEFNLIKGQDEGQGVVCAATWLMPAALVPRPWDFPQPPVTAPSAPGGTDRSNPASTPESPAEGVSEPAPSLPSPITAPMVVVSAAAAPQPEASTTDAPVKVTSLTPPASQVLASPGEVKVDVASVATQAS</sequence>
<dbReference type="AlphaFoldDB" id="A0A8E2J5M3"/>
<protein>
    <submittedName>
        <fullName evidence="2">Uncharacterized protein</fullName>
    </submittedName>
</protein>
<dbReference type="OrthoDB" id="2434934at2759"/>
<dbReference type="EMBL" id="KV722338">
    <property type="protein sequence ID" value="OCH95078.1"/>
    <property type="molecule type" value="Genomic_DNA"/>
</dbReference>
<evidence type="ECO:0000256" key="1">
    <source>
        <dbReference type="SAM" id="MobiDB-lite"/>
    </source>
</evidence>
<evidence type="ECO:0000313" key="3">
    <source>
        <dbReference type="Proteomes" id="UP000250043"/>
    </source>
</evidence>
<proteinExistence type="predicted"/>
<keyword evidence="3" id="KW-1185">Reference proteome</keyword>
<feature type="region of interest" description="Disordered" evidence="1">
    <location>
        <begin position="1"/>
        <end position="66"/>
    </location>
</feature>
<gene>
    <name evidence="2" type="ORF">OBBRIDRAFT_641316</name>
</gene>
<feature type="region of interest" description="Disordered" evidence="1">
    <location>
        <begin position="92"/>
        <end position="123"/>
    </location>
</feature>
<organism evidence="2 3">
    <name type="scientific">Obba rivulosa</name>
    <dbReference type="NCBI Taxonomy" id="1052685"/>
    <lineage>
        <taxon>Eukaryota</taxon>
        <taxon>Fungi</taxon>
        <taxon>Dikarya</taxon>
        <taxon>Basidiomycota</taxon>
        <taxon>Agaricomycotina</taxon>
        <taxon>Agaricomycetes</taxon>
        <taxon>Polyporales</taxon>
        <taxon>Gelatoporiaceae</taxon>
        <taxon>Obba</taxon>
    </lineage>
</organism>
<feature type="compositionally biased region" description="Basic and acidic residues" evidence="1">
    <location>
        <begin position="52"/>
        <end position="63"/>
    </location>
</feature>
<evidence type="ECO:0000313" key="2">
    <source>
        <dbReference type="EMBL" id="OCH95078.1"/>
    </source>
</evidence>
<feature type="compositionally biased region" description="Basic and acidic residues" evidence="1">
    <location>
        <begin position="94"/>
        <end position="107"/>
    </location>
</feature>
<accession>A0A8E2J5M3</accession>
<feature type="compositionally biased region" description="Polar residues" evidence="1">
    <location>
        <begin position="461"/>
        <end position="470"/>
    </location>
</feature>
<name>A0A8E2J5M3_9APHY</name>
<reference evidence="2 3" key="1">
    <citation type="submission" date="2016-07" db="EMBL/GenBank/DDBJ databases">
        <title>Draft genome of the white-rot fungus Obba rivulosa 3A-2.</title>
        <authorList>
            <consortium name="DOE Joint Genome Institute"/>
            <person name="Miettinen O."/>
            <person name="Riley R."/>
            <person name="Acob R."/>
            <person name="Barry K."/>
            <person name="Cullen D."/>
            <person name="De Vries R."/>
            <person name="Hainaut M."/>
            <person name="Hatakka A."/>
            <person name="Henrissat B."/>
            <person name="Hilden K."/>
            <person name="Kuo R."/>
            <person name="Labutti K."/>
            <person name="Lipzen A."/>
            <person name="Makela M.R."/>
            <person name="Sandor L."/>
            <person name="Spatafora J.W."/>
            <person name="Grigoriev I.V."/>
            <person name="Hibbett D.S."/>
        </authorList>
    </citation>
    <scope>NUCLEOTIDE SEQUENCE [LARGE SCALE GENOMIC DNA]</scope>
    <source>
        <strain evidence="2 3">3A-2</strain>
    </source>
</reference>